<dbReference type="PANTHER" id="PTHR22990">
    <property type="entry name" value="F-BOX ONLY PROTEIN"/>
    <property type="match status" value="1"/>
</dbReference>
<dbReference type="InterPro" id="IPR006626">
    <property type="entry name" value="PbH1"/>
</dbReference>
<proteinExistence type="predicted"/>
<evidence type="ECO:0000313" key="6">
    <source>
        <dbReference type="Proteomes" id="UP000318509"/>
    </source>
</evidence>
<dbReference type="Pfam" id="PF05048">
    <property type="entry name" value="NosD"/>
    <property type="match status" value="1"/>
</dbReference>
<keyword evidence="2" id="KW-0732">Signal</keyword>
<dbReference type="Gene3D" id="2.160.20.10">
    <property type="entry name" value="Single-stranded right-handed beta-helix, Pectin lyase-like"/>
    <property type="match status" value="2"/>
</dbReference>
<accession>A0A537JSS8</accession>
<feature type="domain" description="Periplasmic copper-binding protein NosD beta helix" evidence="3">
    <location>
        <begin position="112"/>
        <end position="204"/>
    </location>
</feature>
<evidence type="ECO:0008006" key="7">
    <source>
        <dbReference type="Google" id="ProtNLM"/>
    </source>
</evidence>
<evidence type="ECO:0000256" key="2">
    <source>
        <dbReference type="SAM" id="SignalP"/>
    </source>
</evidence>
<comment type="caution">
    <text evidence="5">The sequence shown here is derived from an EMBL/GenBank/DDBJ whole genome shotgun (WGS) entry which is preliminary data.</text>
</comment>
<dbReference type="SMART" id="SM00710">
    <property type="entry name" value="PbH1"/>
    <property type="match status" value="7"/>
</dbReference>
<protein>
    <recommendedName>
        <fullName evidence="7">Right handed beta helix domain-containing protein</fullName>
    </recommendedName>
</protein>
<evidence type="ECO:0000259" key="4">
    <source>
        <dbReference type="Pfam" id="PF13229"/>
    </source>
</evidence>
<gene>
    <name evidence="5" type="ORF">E6H00_17905</name>
</gene>
<dbReference type="InterPro" id="IPR039448">
    <property type="entry name" value="Beta_helix"/>
</dbReference>
<evidence type="ECO:0000256" key="1">
    <source>
        <dbReference type="ARBA" id="ARBA00022737"/>
    </source>
</evidence>
<dbReference type="InterPro" id="IPR012334">
    <property type="entry name" value="Pectin_lyas_fold"/>
</dbReference>
<dbReference type="InterPro" id="IPR051550">
    <property type="entry name" value="SCF-Subunits/Alg-Epimerases"/>
</dbReference>
<dbReference type="Proteomes" id="UP000318509">
    <property type="component" value="Unassembled WGS sequence"/>
</dbReference>
<evidence type="ECO:0000259" key="3">
    <source>
        <dbReference type="Pfam" id="PF05048"/>
    </source>
</evidence>
<dbReference type="EMBL" id="VBAK01000195">
    <property type="protein sequence ID" value="TMI86598.1"/>
    <property type="molecule type" value="Genomic_DNA"/>
</dbReference>
<feature type="chain" id="PRO_5021881054" description="Right handed beta helix domain-containing protein" evidence="2">
    <location>
        <begin position="19"/>
        <end position="421"/>
    </location>
</feature>
<keyword evidence="1" id="KW-0677">Repeat</keyword>
<dbReference type="SUPFAM" id="SSF51126">
    <property type="entry name" value="Pectin lyase-like"/>
    <property type="match status" value="1"/>
</dbReference>
<reference evidence="5 6" key="1">
    <citation type="journal article" date="2019" name="Nat. Microbiol.">
        <title>Mediterranean grassland soil C-N compound turnover is dependent on rainfall and depth, and is mediated by genomically divergent microorganisms.</title>
        <authorList>
            <person name="Diamond S."/>
            <person name="Andeer P.F."/>
            <person name="Li Z."/>
            <person name="Crits-Christoph A."/>
            <person name="Burstein D."/>
            <person name="Anantharaman K."/>
            <person name="Lane K.R."/>
            <person name="Thomas B.C."/>
            <person name="Pan C."/>
            <person name="Northen T.R."/>
            <person name="Banfield J.F."/>
        </authorList>
    </citation>
    <scope>NUCLEOTIDE SEQUENCE [LARGE SCALE GENOMIC DNA]</scope>
    <source>
        <strain evidence="5">NP_3</strain>
    </source>
</reference>
<feature type="domain" description="Right handed beta helix" evidence="4">
    <location>
        <begin position="242"/>
        <end position="381"/>
    </location>
</feature>
<organism evidence="5 6">
    <name type="scientific">Candidatus Segetimicrobium genomatis</name>
    <dbReference type="NCBI Taxonomy" id="2569760"/>
    <lineage>
        <taxon>Bacteria</taxon>
        <taxon>Bacillati</taxon>
        <taxon>Candidatus Sysuimicrobiota</taxon>
        <taxon>Candidatus Sysuimicrobiia</taxon>
        <taxon>Candidatus Sysuimicrobiales</taxon>
        <taxon>Candidatus Segetimicrobiaceae</taxon>
        <taxon>Candidatus Segetimicrobium</taxon>
    </lineage>
</organism>
<dbReference type="AlphaFoldDB" id="A0A537JSS8"/>
<sequence length="421" mass="43253">MKPSKTAVAISFSLLLLAAVVTLRNPDANGAPARAAAPELVVSSARDAGPQTLREAILAADRLSGRAHILVTAKLIALATPLPALINPRGVDIEAAADSGTLDADHLASVVVLQINSPGSTLKGLHIVHAHGTAILVNAADVQLDSVIIGDSKAGILVNAAARGCTIRASTFERDETGVIAETGVRDLTVSGGVFRDNTRAGIWSVAAAGKGATAPDPGPEGNRPQEPVRIIDGVFERNASGVVIANQPAFLHKDRFLGSHDSAILILSGAARIEDSEIRDSGGTALSVTAGKSVHLTHNTLANNPKVAIMMSDSDVTVENNTLSHNGFGIVSILTQGSLTPQIRGNLITGTTGDGITVIGGSPRLERNQVLDSHSAGLRLLDVVQPNGGLKATPILEANVFKGNGLDQPVHGVYKMPGAP</sequence>
<name>A0A537JSS8_9BACT</name>
<dbReference type="InterPro" id="IPR007742">
    <property type="entry name" value="NosD_dom"/>
</dbReference>
<dbReference type="InterPro" id="IPR011050">
    <property type="entry name" value="Pectin_lyase_fold/virulence"/>
</dbReference>
<dbReference type="Pfam" id="PF13229">
    <property type="entry name" value="Beta_helix"/>
    <property type="match status" value="1"/>
</dbReference>
<feature type="signal peptide" evidence="2">
    <location>
        <begin position="1"/>
        <end position="18"/>
    </location>
</feature>
<evidence type="ECO:0000313" key="5">
    <source>
        <dbReference type="EMBL" id="TMI86598.1"/>
    </source>
</evidence>
<dbReference type="PANTHER" id="PTHR22990:SF15">
    <property type="entry name" value="F-BOX ONLY PROTEIN 10"/>
    <property type="match status" value="1"/>
</dbReference>